<evidence type="ECO:0000256" key="2">
    <source>
        <dbReference type="ARBA" id="ARBA00022553"/>
    </source>
</evidence>
<feature type="domain" description="Ketosynthase family 3 (KS3)" evidence="10">
    <location>
        <begin position="1"/>
        <end position="422"/>
    </location>
</feature>
<dbReference type="SMART" id="SM00827">
    <property type="entry name" value="PKS_AT"/>
    <property type="match status" value="1"/>
</dbReference>
<feature type="active site" description="Proton donor; for dehydratase activity" evidence="7">
    <location>
        <position position="1087"/>
    </location>
</feature>
<dbReference type="InterPro" id="IPR014030">
    <property type="entry name" value="Ketoacyl_synth_N"/>
</dbReference>
<dbReference type="InterPro" id="IPR057326">
    <property type="entry name" value="KR_dom"/>
</dbReference>
<dbReference type="GO" id="GO:0004312">
    <property type="term" value="F:fatty acid synthase activity"/>
    <property type="evidence" value="ECO:0007669"/>
    <property type="project" value="TreeGrafter"/>
</dbReference>
<dbReference type="InterPro" id="IPR016036">
    <property type="entry name" value="Malonyl_transacylase_ACP-bd"/>
</dbReference>
<keyword evidence="3 12" id="KW-0808">Transferase</keyword>
<dbReference type="InterPro" id="IPR020806">
    <property type="entry name" value="PKS_PP-bd"/>
</dbReference>
<evidence type="ECO:0000259" key="9">
    <source>
        <dbReference type="PROSITE" id="PS50075"/>
    </source>
</evidence>
<dbReference type="Pfam" id="PF00109">
    <property type="entry name" value="ketoacyl-synt"/>
    <property type="match status" value="1"/>
</dbReference>
<dbReference type="Pfam" id="PF14765">
    <property type="entry name" value="PS-DH"/>
    <property type="match status" value="1"/>
</dbReference>
<dbReference type="GO" id="GO:0031177">
    <property type="term" value="F:phosphopantetheine binding"/>
    <property type="evidence" value="ECO:0007669"/>
    <property type="project" value="InterPro"/>
</dbReference>
<dbReference type="SMART" id="SM00826">
    <property type="entry name" value="PKS_DH"/>
    <property type="match status" value="1"/>
</dbReference>
<evidence type="ECO:0000313" key="12">
    <source>
        <dbReference type="EMBL" id="SCB06933.1"/>
    </source>
</evidence>
<dbReference type="InterPro" id="IPR001227">
    <property type="entry name" value="Ac_transferase_dom_sf"/>
</dbReference>
<dbReference type="InterPro" id="IPR013154">
    <property type="entry name" value="ADH-like_N"/>
</dbReference>
<dbReference type="SUPFAM" id="SSF50129">
    <property type="entry name" value="GroES-like"/>
    <property type="match status" value="1"/>
</dbReference>
<accession>A0A1C3TUK6</accession>
<dbReference type="InterPro" id="IPR014043">
    <property type="entry name" value="Acyl_transferase_dom"/>
</dbReference>
<dbReference type="Gene3D" id="3.10.129.110">
    <property type="entry name" value="Polyketide synthase dehydratase"/>
    <property type="match status" value="1"/>
</dbReference>
<evidence type="ECO:0000256" key="3">
    <source>
        <dbReference type="ARBA" id="ARBA00022679"/>
    </source>
</evidence>
<dbReference type="PROSITE" id="PS00606">
    <property type="entry name" value="KS3_1"/>
    <property type="match status" value="1"/>
</dbReference>
<dbReference type="GO" id="GO:0006633">
    <property type="term" value="P:fatty acid biosynthetic process"/>
    <property type="evidence" value="ECO:0007669"/>
    <property type="project" value="InterPro"/>
</dbReference>
<dbReference type="Gene3D" id="3.40.366.10">
    <property type="entry name" value="Malonyl-Coenzyme A Acyl Carrier Protein, domain 2"/>
    <property type="match status" value="1"/>
</dbReference>
<dbReference type="InterPro" id="IPR002364">
    <property type="entry name" value="Quin_OxRdtase/zeta-crystal_CS"/>
</dbReference>
<dbReference type="InterPro" id="IPR020841">
    <property type="entry name" value="PKS_Beta-ketoAc_synthase_dom"/>
</dbReference>
<dbReference type="SMART" id="SM00825">
    <property type="entry name" value="PKS_KS"/>
    <property type="match status" value="1"/>
</dbReference>
<dbReference type="InterPro" id="IPR029063">
    <property type="entry name" value="SAM-dependent_MTases_sf"/>
</dbReference>
<dbReference type="InterPro" id="IPR014031">
    <property type="entry name" value="Ketoacyl_synth_C"/>
</dbReference>
<dbReference type="InterPro" id="IPR016035">
    <property type="entry name" value="Acyl_Trfase/lysoPLipase"/>
</dbReference>
<dbReference type="Gene3D" id="3.40.47.10">
    <property type="match status" value="1"/>
</dbReference>
<evidence type="ECO:0000256" key="1">
    <source>
        <dbReference type="ARBA" id="ARBA00022450"/>
    </source>
</evidence>
<dbReference type="InterPro" id="IPR018201">
    <property type="entry name" value="Ketoacyl_synth_AS"/>
</dbReference>
<evidence type="ECO:0000256" key="8">
    <source>
        <dbReference type="SAM" id="MobiDB-lite"/>
    </source>
</evidence>
<dbReference type="SUPFAM" id="SSF53901">
    <property type="entry name" value="Thiolase-like"/>
    <property type="match status" value="1"/>
</dbReference>
<dbReference type="Gene3D" id="3.40.50.720">
    <property type="entry name" value="NAD(P)-binding Rossmann-like Domain"/>
    <property type="match status" value="3"/>
</dbReference>
<evidence type="ECO:0000256" key="7">
    <source>
        <dbReference type="PROSITE-ProRule" id="PRU01363"/>
    </source>
</evidence>
<dbReference type="Pfam" id="PF00698">
    <property type="entry name" value="Acyl_transf_1"/>
    <property type="match status" value="1"/>
</dbReference>
<organism evidence="12 13">
    <name type="scientific">Rhizobium lusitanum</name>
    <dbReference type="NCBI Taxonomy" id="293958"/>
    <lineage>
        <taxon>Bacteria</taxon>
        <taxon>Pseudomonadati</taxon>
        <taxon>Pseudomonadota</taxon>
        <taxon>Alphaproteobacteria</taxon>
        <taxon>Hyphomicrobiales</taxon>
        <taxon>Rhizobiaceae</taxon>
        <taxon>Rhizobium/Agrobacterium group</taxon>
        <taxon>Rhizobium</taxon>
    </lineage>
</organism>
<sequence>MTVEIIGRASVAPGAGSIEELQIVLKEGRCTVGRIPEERWDLARFWHPAIGVPGKTYSYAAGVIENIFAFDPAVFGLSQREAMQMDPQQRILLNVVWRALEDANLPIDGFEGQRVGVYVGASSLEHGNLTLEDPASGGPYFMTGNTLSIVSNRISHIFGLRGPSMTIDTACSSSLVALDQAVRALECGEIDTAIVGGINVLLHPMSFVGFAQARMLSPEGLCRAYDDNGRGYVRAEGGAAIVLRRTDVALREKDCSHARIHAVGVNSSGRTNGISMPSREAQAALLRSIYEGHNIDVNRIAFVEGHGTGTKVGDPAEIWAIGEVIGRNRRAPVPVGSIKSNIGHTEPASGLFGLLKAMIALENNFLPASLHFDQPNENIDFDGLNVRVNTSAIELLPAKQARFAGVNSFGFGGTNAHVVISDPDPVAPPEPQIRGDGMVFAASAHTASALSKLLEDYRTRLEHAEPKEARQIVASAAANREPMRHRFAARAKDSAAVLAAIEAHLTGKSSVGEAGEAPAQPAKIAFVFSGNGSQWAGMGVGAYEENRHFRQCFQSFSALFEYYLGEKLTDLLVAPDLASRLADTKIAQPLLFAVQASLSDCLWTMGVKPDAVFGHSVGEIAAAYAAKALTAAEAVAIVAKRSLHQDLLAGEGKMAAVVLNEEAALAFARSHGLDNICVAAINAPNSVTISGPVSEIEAFRDAARKSQIVAHILDINYPFHHPIIDRAKDAFLADLPDVAPDSGTGTFISTVTGELSDGRLLDTQYWWRNVRDPVLFKAGCQAAMAMGCNLFVEISPRPILSNYVAEIAKQASVQVVAIPTLLREGHLAGHDPVSQSFARAVANGAPALRARGSATRNAFVKLPPLPFEPMELRTQPTSDEIDIFGRDRKSPYTLLGWRTDINGSNWKNHLDAHLFADLAEHVVDGKAIMPGSGFIEIAVTAAQRYFGTDEVEIGNLEIVRPIELRPDRMVELSTILSPETGDIEIRSRERLSNDDWTVHAVARCRKPLGGEDLGGHVERRAKERKLVLTADMTYQTAERFGLHYGPHFQLLSKAVAFGRDVIEVELKPAAAPSHPFGAYNLNPMSVDAAFHGLVALFDQLSGDEAGAPYIPVRFGAIRVFGKGRPIVKATIEIDRFSANSIKARFRLFDAGGEQIVILDDCRFRRTHLRRRATLDSVAFHYESVPSIVFARRESSGTVLPDSLPVPGADRDHSLNNATLLLDAAIYRACHEIALAVADRSGVVSYSSLPGEPEFRSFLVNCLYILEDAGIASAKGGDWDIPREPTLPPVAELLQEIYREDAGRVAETVLVNNAYRDALDRLAAMRPHVLGHESSAPGINTPSAATLEHVLVQSPLSERRLSILAAALTSSIEANPETIGHILEIGSVSPAFSRRLAAIAAAASACLIIAEPREQMRRALEIAFERDPHVIVTEPAKLADRTVADIVVASGDQAQHLLRHDDGVRAIVRRTAAHGGQLLLADRAPSAFNDFVLGLSEGWFADSQSPEFPVGRLGTPQQVENLLATLGFTKTHVHELTFPDGALIAVTAAAERQLEANGQADAANPMLILSEQGKKGIGRLDKRTIVIDVGTSPVDIIGALETLDREPRRVVYLADGKRDRDPAELSLARLSIFTELADALSRHGDGGRSRLVIVAPGGSPLASASIDVANAGLWAFARVLQNEYDGFDVHLLDADANDRRTISSVEMLLAAETDNREWILDGSTGEIREIRAAAGPFAAVETSRHDIAAATIRQHVSGRLDSLAWEEANLPVLEAGEVVVAVEATGLNFRDVMWAMGLLPEEALEDGFAGATIGMEFAGRILAVGDAVDDLQPGDKVMGIGPAAFSTHVHVRRDGVTRLPEKMETIAAATVPVAFLTAYYAMVELGRIQSGETILIHGAAGGVGLAALQIAKLKGAKVIATAGTVEKRRFLEMLGADHVLDSRSLDFVAGVRQFTRGEGVDLVLNSLFAEAMERSIELVKPFGRFLELGKRDYYSDRKIGLRPFRRNVSYFGIDADQLLVNVPDLTRRIFAEIGQLFAEEKLTPLPYRAFGYDEIGNAFRLMQNAGHIGKIVVRPPVIGSDSVLPAPAKVLRFDSEGIFLVVGGIGGFGLAAADWLVSKGARRIALCSRRGEADPETKKAIGEWAKHGATTTLHACDITDEAAVEALLVSLRTEGVLKGIIHAAMVLDDALLANLTPERNRPVVEVKIRGAEILDRLTQKDKLELFLLFSSATTMLGNPGQANYVMANGYLEGLARARRAAGRSALAVGFGAIADKGFLARNGEVNELLSKRIGRAALKARDALEQVERYILADTGTVDAAAVMIAEIDWNAARLLPIAGRSLFEPLMRHTGSHQSLNEGDAIDLRELIKGKSEEEAQAALHALVAFEIAAILRVTEDTVTPDKVLKDIGLDSLMAMELGMSFQQKTGFDIPLSGVGEGTTVSDVVSRLRDRVMNRGSDETEGSAVNEDQVVERLARSHAGEQEKRVAQ</sequence>
<dbReference type="Pfam" id="PF21089">
    <property type="entry name" value="PKS_DH_N"/>
    <property type="match status" value="1"/>
</dbReference>
<dbReference type="PANTHER" id="PTHR43775:SF37">
    <property type="entry name" value="SI:DKEY-61P9.11"/>
    <property type="match status" value="1"/>
</dbReference>
<dbReference type="PROSITE" id="PS50075">
    <property type="entry name" value="CARRIER"/>
    <property type="match status" value="1"/>
</dbReference>
<dbReference type="SUPFAM" id="SSF53335">
    <property type="entry name" value="S-adenosyl-L-methionine-dependent methyltransferases"/>
    <property type="match status" value="1"/>
</dbReference>
<dbReference type="InterPro" id="IPR050091">
    <property type="entry name" value="PKS_NRPS_Biosynth_Enz"/>
</dbReference>
<dbReference type="InterPro" id="IPR049900">
    <property type="entry name" value="PKS_mFAS_DH"/>
</dbReference>
<dbReference type="InterPro" id="IPR016039">
    <property type="entry name" value="Thiolase-like"/>
</dbReference>
<evidence type="ECO:0000256" key="4">
    <source>
        <dbReference type="ARBA" id="ARBA00022857"/>
    </source>
</evidence>
<keyword evidence="1" id="KW-0596">Phosphopantetheine</keyword>
<feature type="region of interest" description="N-terminal hotdog fold" evidence="7">
    <location>
        <begin position="881"/>
        <end position="1011"/>
    </location>
</feature>
<dbReference type="CDD" id="cd05195">
    <property type="entry name" value="enoyl_red"/>
    <property type="match status" value="1"/>
</dbReference>
<dbReference type="GO" id="GO:0016491">
    <property type="term" value="F:oxidoreductase activity"/>
    <property type="evidence" value="ECO:0007669"/>
    <property type="project" value="InterPro"/>
</dbReference>
<dbReference type="InterPro" id="IPR020843">
    <property type="entry name" value="ER"/>
</dbReference>
<dbReference type="InterPro" id="IPR032821">
    <property type="entry name" value="PKS_assoc"/>
</dbReference>
<dbReference type="InterPro" id="IPR036291">
    <property type="entry name" value="NAD(P)-bd_dom_sf"/>
</dbReference>
<feature type="active site" description="Proton acceptor; for dehydratase activity" evidence="7">
    <location>
        <position position="921"/>
    </location>
</feature>
<keyword evidence="2" id="KW-0597">Phosphoprotein</keyword>
<dbReference type="SMART" id="SM00822">
    <property type="entry name" value="PKS_KR"/>
    <property type="match status" value="1"/>
</dbReference>
<dbReference type="PROSITE" id="PS52019">
    <property type="entry name" value="PKS_MFAS_DH"/>
    <property type="match status" value="1"/>
</dbReference>
<dbReference type="Pfam" id="PF16197">
    <property type="entry name" value="KAsynt_C_assoc"/>
    <property type="match status" value="1"/>
</dbReference>
<evidence type="ECO:0000259" key="11">
    <source>
        <dbReference type="PROSITE" id="PS52019"/>
    </source>
</evidence>
<keyword evidence="4" id="KW-0521">NADP</keyword>
<dbReference type="InterPro" id="IPR042104">
    <property type="entry name" value="PKS_dehydratase_sf"/>
</dbReference>
<dbReference type="Gene3D" id="3.30.70.3290">
    <property type="match status" value="1"/>
</dbReference>
<dbReference type="InterPro" id="IPR020807">
    <property type="entry name" value="PKS_DH"/>
</dbReference>
<dbReference type="Pfam" id="PF08240">
    <property type="entry name" value="ADH_N"/>
    <property type="match status" value="1"/>
</dbReference>
<dbReference type="PROSITE" id="PS01162">
    <property type="entry name" value="QOR_ZETA_CRYSTAL"/>
    <property type="match status" value="1"/>
</dbReference>
<dbReference type="SUPFAM" id="SSF55048">
    <property type="entry name" value="Probable ACP-binding domain of malonyl-CoA ACP transacylase"/>
    <property type="match status" value="1"/>
</dbReference>
<dbReference type="Gene3D" id="3.90.180.10">
    <property type="entry name" value="Medium-chain alcohol dehydrogenases, catalytic domain"/>
    <property type="match status" value="1"/>
</dbReference>
<dbReference type="PROSITE" id="PS52004">
    <property type="entry name" value="KS3_2"/>
    <property type="match status" value="1"/>
</dbReference>
<dbReference type="Pfam" id="PF00550">
    <property type="entry name" value="PP-binding"/>
    <property type="match status" value="1"/>
</dbReference>
<dbReference type="InterPro" id="IPR049552">
    <property type="entry name" value="PKS_DH_N"/>
</dbReference>
<proteinExistence type="predicted"/>
<dbReference type="InterPro" id="IPR009081">
    <property type="entry name" value="PP-bd_ACP"/>
</dbReference>
<feature type="region of interest" description="C-terminal hotdog fold" evidence="7">
    <location>
        <begin position="1025"/>
        <end position="1172"/>
    </location>
</feature>
<evidence type="ECO:0000256" key="5">
    <source>
        <dbReference type="ARBA" id="ARBA00023268"/>
    </source>
</evidence>
<keyword evidence="6" id="KW-0012">Acyltransferase</keyword>
<dbReference type="PROSITE" id="PS00012">
    <property type="entry name" value="PHOSPHOPANTETHEINE"/>
    <property type="match status" value="1"/>
</dbReference>
<dbReference type="InterPro" id="IPR011032">
    <property type="entry name" value="GroES-like_sf"/>
</dbReference>
<reference evidence="12 13" key="1">
    <citation type="submission" date="2016-08" db="EMBL/GenBank/DDBJ databases">
        <authorList>
            <person name="Seilhamer J.J."/>
        </authorList>
    </citation>
    <scope>NUCLEOTIDE SEQUENCE [LARGE SCALE GENOMIC DNA]</scope>
    <source>
        <strain evidence="12 13">P1-7</strain>
    </source>
</reference>
<dbReference type="CDD" id="cd00833">
    <property type="entry name" value="PKS"/>
    <property type="match status" value="1"/>
</dbReference>
<dbReference type="FunFam" id="3.40.50.720:FF:000209">
    <property type="entry name" value="Polyketide synthase Pks12"/>
    <property type="match status" value="1"/>
</dbReference>
<dbReference type="CDD" id="cd05274">
    <property type="entry name" value="KR_FAS_SDR_x"/>
    <property type="match status" value="1"/>
</dbReference>
<dbReference type="SUPFAM" id="SSF52151">
    <property type="entry name" value="FabD/lysophospholipase-like"/>
    <property type="match status" value="1"/>
</dbReference>
<dbReference type="InterPro" id="IPR049551">
    <property type="entry name" value="PKS_DH_C"/>
</dbReference>
<evidence type="ECO:0000259" key="10">
    <source>
        <dbReference type="PROSITE" id="PS52004"/>
    </source>
</evidence>
<dbReference type="GO" id="GO:0008270">
    <property type="term" value="F:zinc ion binding"/>
    <property type="evidence" value="ECO:0007669"/>
    <property type="project" value="InterPro"/>
</dbReference>
<evidence type="ECO:0000313" key="13">
    <source>
        <dbReference type="Proteomes" id="UP000199205"/>
    </source>
</evidence>
<dbReference type="Gene3D" id="1.10.1200.10">
    <property type="entry name" value="ACP-like"/>
    <property type="match status" value="1"/>
</dbReference>
<dbReference type="SMART" id="SM00823">
    <property type="entry name" value="PKS_PP"/>
    <property type="match status" value="1"/>
</dbReference>
<dbReference type="SUPFAM" id="SSF47336">
    <property type="entry name" value="ACP-like"/>
    <property type="match status" value="1"/>
</dbReference>
<feature type="region of interest" description="Disordered" evidence="8">
    <location>
        <begin position="2453"/>
        <end position="2488"/>
    </location>
</feature>
<dbReference type="Pfam" id="PF02801">
    <property type="entry name" value="Ketoacyl-synt_C"/>
    <property type="match status" value="1"/>
</dbReference>
<feature type="domain" description="PKS/mFAS DH" evidence="11">
    <location>
        <begin position="881"/>
        <end position="1172"/>
    </location>
</feature>
<dbReference type="InterPro" id="IPR013968">
    <property type="entry name" value="PKS_KR"/>
</dbReference>
<dbReference type="SMART" id="SM00829">
    <property type="entry name" value="PKS_ER"/>
    <property type="match status" value="1"/>
</dbReference>
<feature type="domain" description="Carrier" evidence="9">
    <location>
        <begin position="2378"/>
        <end position="2452"/>
    </location>
</feature>
<dbReference type="Pfam" id="PF08659">
    <property type="entry name" value="KR"/>
    <property type="match status" value="1"/>
</dbReference>
<feature type="compositionally biased region" description="Basic and acidic residues" evidence="8">
    <location>
        <begin position="2470"/>
        <end position="2488"/>
    </location>
</feature>
<evidence type="ECO:0000256" key="6">
    <source>
        <dbReference type="ARBA" id="ARBA00023315"/>
    </source>
</evidence>
<name>A0A1C3TUK6_9HYPH</name>
<keyword evidence="5" id="KW-0511">Multifunctional enzyme</keyword>
<dbReference type="GO" id="GO:0004315">
    <property type="term" value="F:3-oxoacyl-[acyl-carrier-protein] synthase activity"/>
    <property type="evidence" value="ECO:0007669"/>
    <property type="project" value="InterPro"/>
</dbReference>
<dbReference type="Proteomes" id="UP000199205">
    <property type="component" value="Unassembled WGS sequence"/>
</dbReference>
<dbReference type="InterPro" id="IPR036736">
    <property type="entry name" value="ACP-like_sf"/>
</dbReference>
<dbReference type="PANTHER" id="PTHR43775">
    <property type="entry name" value="FATTY ACID SYNTHASE"/>
    <property type="match status" value="1"/>
</dbReference>
<dbReference type="RefSeq" id="WP_092572773.1">
    <property type="nucleotide sequence ID" value="NZ_FMAF01000001.1"/>
</dbReference>
<dbReference type="EMBL" id="FMAF01000001">
    <property type="protein sequence ID" value="SCB06933.1"/>
    <property type="molecule type" value="Genomic_DNA"/>
</dbReference>
<protein>
    <submittedName>
        <fullName evidence="12">Acyl transferase domain-containing protein</fullName>
    </submittedName>
</protein>
<dbReference type="SUPFAM" id="SSF51735">
    <property type="entry name" value="NAD(P)-binding Rossmann-fold domains"/>
    <property type="match status" value="3"/>
</dbReference>
<dbReference type="OrthoDB" id="9778690at2"/>
<dbReference type="Pfam" id="PF13602">
    <property type="entry name" value="ADH_zinc_N_2"/>
    <property type="match status" value="1"/>
</dbReference>
<dbReference type="InterPro" id="IPR006162">
    <property type="entry name" value="Ppantetheine_attach_site"/>
</dbReference>
<gene>
    <name evidence="12" type="ORF">GA0061101_1015</name>
</gene>